<name>A0A160N4A2_9GAMM</name>
<dbReference type="Proteomes" id="UP000077255">
    <property type="component" value="Chromosome"/>
</dbReference>
<proteinExistence type="predicted"/>
<reference evidence="1 2" key="1">
    <citation type="submission" date="2016-02" db="EMBL/GenBank/DDBJ databases">
        <title>Complete genome sequencing and analysis of ATSB10, Dyella thiooxydans isolated from rhizosphere soil of sunflower (Helianthus annuus L.).</title>
        <authorList>
            <person name="Lee Y."/>
            <person name="Hwangbo K."/>
            <person name="Chung H."/>
            <person name="Yoo J."/>
            <person name="Kim K.Y."/>
            <person name="Sa T.M."/>
            <person name="Um Y."/>
            <person name="Madhaiyan M."/>
        </authorList>
    </citation>
    <scope>NUCLEOTIDE SEQUENCE [LARGE SCALE GENOMIC DNA]</scope>
    <source>
        <strain evidence="1 2">ATSB10</strain>
    </source>
</reference>
<dbReference type="PATRIC" id="fig|445710.3.peg.3400"/>
<dbReference type="AlphaFoldDB" id="A0A160N4A2"/>
<evidence type="ECO:0000313" key="2">
    <source>
        <dbReference type="Proteomes" id="UP000077255"/>
    </source>
</evidence>
<sequence>MIHEDGHGKGGFHVLLFKGRGHGHAAERVPAPWRVPLHHFPGLRRLWRGASAP</sequence>
<gene>
    <name evidence="1" type="ORF">ATSB10_33990</name>
</gene>
<evidence type="ECO:0000313" key="1">
    <source>
        <dbReference type="EMBL" id="AND70853.1"/>
    </source>
</evidence>
<dbReference type="STRING" id="445710.ATSB10_33990"/>
<accession>A0A160N4A2</accession>
<keyword evidence="2" id="KW-1185">Reference proteome</keyword>
<dbReference type="KEGG" id="dtx:ATSB10_33990"/>
<protein>
    <submittedName>
        <fullName evidence="1">Uncharacterized protein</fullName>
    </submittedName>
</protein>
<dbReference type="EMBL" id="CP014841">
    <property type="protein sequence ID" value="AND70853.1"/>
    <property type="molecule type" value="Genomic_DNA"/>
</dbReference>
<organism evidence="1 2">
    <name type="scientific">Dyella thiooxydans</name>
    <dbReference type="NCBI Taxonomy" id="445710"/>
    <lineage>
        <taxon>Bacteria</taxon>
        <taxon>Pseudomonadati</taxon>
        <taxon>Pseudomonadota</taxon>
        <taxon>Gammaproteobacteria</taxon>
        <taxon>Lysobacterales</taxon>
        <taxon>Rhodanobacteraceae</taxon>
        <taxon>Dyella</taxon>
    </lineage>
</organism>